<dbReference type="Gene3D" id="2.40.10.220">
    <property type="entry name" value="predicted glycosyltransferase like domains"/>
    <property type="match status" value="1"/>
</dbReference>
<feature type="domain" description="PilZ" evidence="2">
    <location>
        <begin position="111"/>
        <end position="213"/>
    </location>
</feature>
<dbReference type="OrthoDB" id="3284647at2"/>
<dbReference type="EMBL" id="SGXD01000004">
    <property type="protein sequence ID" value="RZS82770.1"/>
    <property type="molecule type" value="Genomic_DNA"/>
</dbReference>
<protein>
    <submittedName>
        <fullName evidence="3">PilZ domain-containing protein</fullName>
    </submittedName>
</protein>
<dbReference type="SUPFAM" id="SSF141371">
    <property type="entry name" value="PilZ domain-like"/>
    <property type="match status" value="1"/>
</dbReference>
<evidence type="ECO:0000259" key="2">
    <source>
        <dbReference type="Pfam" id="PF07238"/>
    </source>
</evidence>
<dbReference type="RefSeq" id="WP_130493915.1">
    <property type="nucleotide sequence ID" value="NZ_SGXD01000004.1"/>
</dbReference>
<evidence type="ECO:0000313" key="3">
    <source>
        <dbReference type="EMBL" id="RZS82770.1"/>
    </source>
</evidence>
<keyword evidence="4" id="KW-1185">Reference proteome</keyword>
<evidence type="ECO:0000256" key="1">
    <source>
        <dbReference type="SAM" id="MobiDB-lite"/>
    </source>
</evidence>
<dbReference type="Pfam" id="PF07238">
    <property type="entry name" value="PilZ"/>
    <property type="match status" value="1"/>
</dbReference>
<gene>
    <name evidence="3" type="ORF">EV189_3165</name>
</gene>
<comment type="caution">
    <text evidence="3">The sequence shown here is derived from an EMBL/GenBank/DDBJ whole genome shotgun (WGS) entry which is preliminary data.</text>
</comment>
<dbReference type="GO" id="GO:0035438">
    <property type="term" value="F:cyclic-di-GMP binding"/>
    <property type="evidence" value="ECO:0007669"/>
    <property type="project" value="InterPro"/>
</dbReference>
<accession>A0A4Q7NFU6</accession>
<name>A0A4Q7NFU6_9ACTN</name>
<proteinExistence type="predicted"/>
<dbReference type="AlphaFoldDB" id="A0A4Q7NFU6"/>
<dbReference type="Proteomes" id="UP000293638">
    <property type="component" value="Unassembled WGS sequence"/>
</dbReference>
<evidence type="ECO:0000313" key="4">
    <source>
        <dbReference type="Proteomes" id="UP000293638"/>
    </source>
</evidence>
<reference evidence="3 4" key="1">
    <citation type="submission" date="2019-02" db="EMBL/GenBank/DDBJ databases">
        <title>Genomic Encyclopedia of Type Strains, Phase IV (KMG-IV): sequencing the most valuable type-strain genomes for metagenomic binning, comparative biology and taxonomic classification.</title>
        <authorList>
            <person name="Goeker M."/>
        </authorList>
    </citation>
    <scope>NUCLEOTIDE SEQUENCE [LARGE SCALE GENOMIC DNA]</scope>
    <source>
        <strain evidence="3 4">DSM 45622</strain>
    </source>
</reference>
<organism evidence="3 4">
    <name type="scientific">Motilibacter rhizosphaerae</name>
    <dbReference type="NCBI Taxonomy" id="598652"/>
    <lineage>
        <taxon>Bacteria</taxon>
        <taxon>Bacillati</taxon>
        <taxon>Actinomycetota</taxon>
        <taxon>Actinomycetes</taxon>
        <taxon>Motilibacterales</taxon>
        <taxon>Motilibacteraceae</taxon>
        <taxon>Motilibacter</taxon>
    </lineage>
</organism>
<dbReference type="InterPro" id="IPR009875">
    <property type="entry name" value="PilZ_domain"/>
</dbReference>
<sequence length="217" mass="22692">MTGSGPASSAAEGRLSAAPPPGSAVTLVPALDARLLTGVLLWWEAPEGSEVDDRVGLGVDIAPSRARSPEVPVWATVNAPGGDILVLSAVAHGDGETTVTLDGRVAVREPRRRNVRAAAHVDVDLTLGGASNRVTGRTLDLSAGGCRIALESGDEPLPHVVAGEPTDIVIHLDQQNRPHMMGHVHAVRPGGQLVIRFDEVPSTVVEQIERYVYATLP</sequence>
<feature type="region of interest" description="Disordered" evidence="1">
    <location>
        <begin position="1"/>
        <end position="22"/>
    </location>
</feature>